<comment type="similarity">
    <text evidence="1">Belongs to the YciI family.</text>
</comment>
<keyword evidence="3" id="KW-0614">Plasmid</keyword>
<evidence type="ECO:0000313" key="4">
    <source>
        <dbReference type="Proteomes" id="UP000013966"/>
    </source>
</evidence>
<dbReference type="KEGG" id="buo:BRPE64_ECDS03100"/>
<evidence type="ECO:0000256" key="1">
    <source>
        <dbReference type="ARBA" id="ARBA00007689"/>
    </source>
</evidence>
<feature type="domain" description="YCII-related" evidence="2">
    <location>
        <begin position="1"/>
        <end position="81"/>
    </location>
</feature>
<dbReference type="Proteomes" id="UP000013966">
    <property type="component" value="Plasmid p2"/>
</dbReference>
<evidence type="ECO:0000259" key="2">
    <source>
        <dbReference type="Pfam" id="PF03795"/>
    </source>
</evidence>
<dbReference type="EMBL" id="AP013062">
    <property type="protein sequence ID" value="BAO94192.1"/>
    <property type="molecule type" value="Genomic_DNA"/>
</dbReference>
<dbReference type="PANTHER" id="PTHR37828">
    <property type="entry name" value="GSR2449 PROTEIN"/>
    <property type="match status" value="1"/>
</dbReference>
<protein>
    <submittedName>
        <fullName evidence="3">YCII-related</fullName>
    </submittedName>
</protein>
<proteinExistence type="inferred from homology"/>
<evidence type="ECO:0000313" key="3">
    <source>
        <dbReference type="EMBL" id="BAO94192.1"/>
    </source>
</evidence>
<dbReference type="Gene3D" id="3.30.70.1060">
    <property type="entry name" value="Dimeric alpha+beta barrel"/>
    <property type="match status" value="1"/>
</dbReference>
<dbReference type="PANTHER" id="PTHR37828:SF1">
    <property type="entry name" value="YCII-RELATED DOMAIN-CONTAINING PROTEIN"/>
    <property type="match status" value="1"/>
</dbReference>
<reference evidence="3 4" key="2">
    <citation type="journal article" date="2018" name="Int. J. Syst. Evol. Microbiol.">
        <title>Burkholderia insecticola sp. nov., a gut symbiotic bacterium of the bean bug Riptortus pedestris.</title>
        <authorList>
            <person name="Takeshita K."/>
            <person name="Tamaki H."/>
            <person name="Ohbayashi T."/>
            <person name="Meng X.-Y."/>
            <person name="Sone T."/>
            <person name="Mitani Y."/>
            <person name="Peeters C."/>
            <person name="Kikuchi Y."/>
            <person name="Vandamme P."/>
        </authorList>
    </citation>
    <scope>NUCLEOTIDE SEQUENCE [LARGE SCALE GENOMIC DNA]</scope>
    <source>
        <strain evidence="3">RPE64</strain>
        <plasmid evidence="3 4">p2</plasmid>
    </source>
</reference>
<dbReference type="InterPro" id="IPR011008">
    <property type="entry name" value="Dimeric_a/b-barrel"/>
</dbReference>
<dbReference type="InterPro" id="IPR005545">
    <property type="entry name" value="YCII"/>
</dbReference>
<dbReference type="SUPFAM" id="SSF54909">
    <property type="entry name" value="Dimeric alpha+beta barrel"/>
    <property type="match status" value="1"/>
</dbReference>
<dbReference type="AlphaFoldDB" id="A0A060PHE5"/>
<accession>A0A060PHE5</accession>
<sequence>MLHIVIGSYLQNSSNLHERLHEHRHFMESNHRTGSFLLSGSISTFNGSVIIAQTSTREELMQIIEQDPLQKDGLVGYEVIGFALDTAALAVTEELFLGGKAVSRLFA</sequence>
<dbReference type="HOGENOM" id="CLU_110355_6_1_4"/>
<name>A0A060PHE5_9BURK</name>
<dbReference type="RefSeq" id="WP_144063616.1">
    <property type="nucleotide sequence ID" value="NC_021295.1"/>
</dbReference>
<dbReference type="Pfam" id="PF03795">
    <property type="entry name" value="YCII"/>
    <property type="match status" value="1"/>
</dbReference>
<organism evidence="3 4">
    <name type="scientific">Caballeronia insecticola</name>
    <dbReference type="NCBI Taxonomy" id="758793"/>
    <lineage>
        <taxon>Bacteria</taxon>
        <taxon>Pseudomonadati</taxon>
        <taxon>Pseudomonadota</taxon>
        <taxon>Betaproteobacteria</taxon>
        <taxon>Burkholderiales</taxon>
        <taxon>Burkholderiaceae</taxon>
        <taxon>Caballeronia</taxon>
    </lineage>
</organism>
<reference evidence="3 4" key="1">
    <citation type="journal article" date="2013" name="Genome Announc.">
        <title>Complete Genome Sequence of Burkholderia sp. Strain RPE64, Bacterial Symbiont of the Bean Bug Riptortus pedestris.</title>
        <authorList>
            <person name="Shibata T.F."/>
            <person name="Maeda T."/>
            <person name="Nikoh N."/>
            <person name="Yamaguchi K."/>
            <person name="Oshima K."/>
            <person name="Hattori M."/>
            <person name="Nishiyama T."/>
            <person name="Hasebe M."/>
            <person name="Fukatsu T."/>
            <person name="Kikuchi Y."/>
            <person name="Shigenobu S."/>
        </authorList>
    </citation>
    <scope>NUCLEOTIDE SEQUENCE [LARGE SCALE GENOMIC DNA]</scope>
    <source>
        <plasmid evidence="3 4">p2</plasmid>
    </source>
</reference>
<gene>
    <name evidence="3" type="ORF">BRPE64_ECDS03100</name>
</gene>
<keyword evidence="4" id="KW-1185">Reference proteome</keyword>
<geneLocation type="plasmid" evidence="3 4">
    <name>p2</name>
</geneLocation>
<dbReference type="OrthoDB" id="9814407at2"/>